<gene>
    <name evidence="2" type="ORF">Fmac_001401</name>
</gene>
<evidence type="ECO:0000313" key="3">
    <source>
        <dbReference type="Proteomes" id="UP001603857"/>
    </source>
</evidence>
<proteinExistence type="predicted"/>
<dbReference type="InterPro" id="IPR052832">
    <property type="entry name" value="Starch-Glucan_Phosphatase"/>
</dbReference>
<accession>A0ABD1NHG7</accession>
<dbReference type="InterPro" id="IPR029021">
    <property type="entry name" value="Prot-tyrosine_phosphatase-like"/>
</dbReference>
<dbReference type="InterPro" id="IPR000340">
    <property type="entry name" value="Dual-sp_phosphatase_cat-dom"/>
</dbReference>
<dbReference type="PANTHER" id="PTHR46642">
    <property type="entry name" value="DUAL SPECIFICITY PHOSPHATASE, SUBGROUP, CATALYTIC DOMAIN"/>
    <property type="match status" value="1"/>
</dbReference>
<evidence type="ECO:0000259" key="1">
    <source>
        <dbReference type="Pfam" id="PF00782"/>
    </source>
</evidence>
<dbReference type="Gene3D" id="3.90.190.10">
    <property type="entry name" value="Protein tyrosine phosphatase superfamily"/>
    <property type="match status" value="1"/>
</dbReference>
<keyword evidence="3" id="KW-1185">Reference proteome</keyword>
<dbReference type="PANTHER" id="PTHR46642:SF3">
    <property type="entry name" value="PHOSPHOGLUCAN PHOSPHATASE DSP4, CHLOROPLASTIC"/>
    <property type="match status" value="1"/>
</dbReference>
<dbReference type="Proteomes" id="UP001603857">
    <property type="component" value="Unassembled WGS sequence"/>
</dbReference>
<protein>
    <recommendedName>
        <fullName evidence="1">Dual specificity phosphatase catalytic domain-containing protein</fullName>
    </recommendedName>
</protein>
<feature type="domain" description="Dual specificity phosphatase catalytic" evidence="1">
    <location>
        <begin position="140"/>
        <end position="207"/>
    </location>
</feature>
<dbReference type="Pfam" id="PF00782">
    <property type="entry name" value="DSPc"/>
    <property type="match status" value="1"/>
</dbReference>
<dbReference type="EMBL" id="JBGMDY010000001">
    <property type="protein sequence ID" value="KAL2347401.1"/>
    <property type="molecule type" value="Genomic_DNA"/>
</dbReference>
<evidence type="ECO:0000313" key="2">
    <source>
        <dbReference type="EMBL" id="KAL2347401.1"/>
    </source>
</evidence>
<dbReference type="SUPFAM" id="SSF52799">
    <property type="entry name" value="(Phosphotyrosine protein) phosphatases II"/>
    <property type="match status" value="1"/>
</dbReference>
<reference evidence="2 3" key="1">
    <citation type="submission" date="2024-08" db="EMBL/GenBank/DDBJ databases">
        <title>Insights into the chromosomal genome structure of Flemingia macrophylla.</title>
        <authorList>
            <person name="Ding Y."/>
            <person name="Zhao Y."/>
            <person name="Bi W."/>
            <person name="Wu M."/>
            <person name="Zhao G."/>
            <person name="Gong Y."/>
            <person name="Li W."/>
            <person name="Zhang P."/>
        </authorList>
    </citation>
    <scope>NUCLEOTIDE SEQUENCE [LARGE SCALE GENOMIC DNA]</scope>
    <source>
        <strain evidence="2">DYQJB</strain>
        <tissue evidence="2">Leaf</tissue>
    </source>
</reference>
<sequence>MHPSISLLTQPCPLAAAAKTTVPPSVLVPSFLLADSPPLHSKRKILVPTLVAPLLTKPSHATTAPAPPISLAPSPPKSPSDCSFGVAPPLIPVLSCYSGCASPLVLLRFWSSSRLPPIVVFWLCPLSLLVGVRVRDVQEEEVEVVGVRDFDAFDLRMWLAVVVSKLYKAINSNGGVTYIHCTAGLERAPAVALAYMFWVLGYKLNEANATSDFTLALSSELESVLRRDSMSTSTLSSDDPDLTKDGQLIIKEFLEACPDEDH</sequence>
<organism evidence="2 3">
    <name type="scientific">Flemingia macrophylla</name>
    <dbReference type="NCBI Taxonomy" id="520843"/>
    <lineage>
        <taxon>Eukaryota</taxon>
        <taxon>Viridiplantae</taxon>
        <taxon>Streptophyta</taxon>
        <taxon>Embryophyta</taxon>
        <taxon>Tracheophyta</taxon>
        <taxon>Spermatophyta</taxon>
        <taxon>Magnoliopsida</taxon>
        <taxon>eudicotyledons</taxon>
        <taxon>Gunneridae</taxon>
        <taxon>Pentapetalae</taxon>
        <taxon>rosids</taxon>
        <taxon>fabids</taxon>
        <taxon>Fabales</taxon>
        <taxon>Fabaceae</taxon>
        <taxon>Papilionoideae</taxon>
        <taxon>50 kb inversion clade</taxon>
        <taxon>NPAAA clade</taxon>
        <taxon>indigoferoid/millettioid clade</taxon>
        <taxon>Phaseoleae</taxon>
        <taxon>Flemingia</taxon>
    </lineage>
</organism>
<comment type="caution">
    <text evidence="2">The sequence shown here is derived from an EMBL/GenBank/DDBJ whole genome shotgun (WGS) entry which is preliminary data.</text>
</comment>
<name>A0ABD1NHG7_9FABA</name>
<dbReference type="AlphaFoldDB" id="A0ABD1NHG7"/>